<gene>
    <name evidence="10" type="ORF">ACFFIT_00630</name>
</gene>
<dbReference type="PROSITE" id="PS01304">
    <property type="entry name" value="UBIH"/>
    <property type="match status" value="1"/>
</dbReference>
<dbReference type="NCBIfam" id="TIGR01988">
    <property type="entry name" value="Ubi-OHases"/>
    <property type="match status" value="1"/>
</dbReference>
<comment type="cofactor">
    <cofactor evidence="1">
        <name>FAD</name>
        <dbReference type="ChEBI" id="CHEBI:57692"/>
    </cofactor>
</comment>
<proteinExistence type="inferred from homology"/>
<sequence>MQKYDIAIVGGGMVGLSLALLLANKQFKIIVLEKQSEESIFACSLRVSAFNLASELLFERLGILDEIISMNTAYYDSMYVWEKDSSGSISFDASTHGVPHLGMIAKNHVVQSALLNKAKQHPLIDLKTETSLSQVAFGESEVFVTGTNLMFSANLIVAADGSSSQVRQFANIPISFKDYRHHALMAQIKTEKTHAFQAKQIFSKDAILAFLPQQNPNISTIVWSHMPSRIKELTQMSSEKFNQSLTAAFDNHLGRCEILSERVVFPLTARYSQHFAKDRLAIIGDAAHTIHPLAGQGINLGLMDCIELYNEIVRLKKEGKDYGMHYYLGQFERTRKKQAAKLLISMQAFQDLFNGNHPVKKRIRTLGLSLVDKMPTLKHEIMAHALGLKDISQLKIASS</sequence>
<name>A0ABV6C6M0_9GAMM</name>
<dbReference type="InterPro" id="IPR018168">
    <property type="entry name" value="Ubi_Hdrlase_CS"/>
</dbReference>
<evidence type="ECO:0000256" key="6">
    <source>
        <dbReference type="ARBA" id="ARBA00023002"/>
    </source>
</evidence>
<dbReference type="RefSeq" id="WP_385875435.1">
    <property type="nucleotide sequence ID" value="NZ_JBHLXE010000013.1"/>
</dbReference>
<dbReference type="InterPro" id="IPR051205">
    <property type="entry name" value="UbiH/COQ6_monooxygenase"/>
</dbReference>
<protein>
    <submittedName>
        <fullName evidence="10">FAD-dependent oxidoreductase</fullName>
    </submittedName>
</protein>
<evidence type="ECO:0000256" key="1">
    <source>
        <dbReference type="ARBA" id="ARBA00001974"/>
    </source>
</evidence>
<evidence type="ECO:0000313" key="10">
    <source>
        <dbReference type="EMBL" id="MFC0178619.1"/>
    </source>
</evidence>
<dbReference type="Gene3D" id="3.50.50.60">
    <property type="entry name" value="FAD/NAD(P)-binding domain"/>
    <property type="match status" value="2"/>
</dbReference>
<keyword evidence="11" id="KW-1185">Reference proteome</keyword>
<comment type="similarity">
    <text evidence="3">Belongs to the UbiH/COQ6 family.</text>
</comment>
<comment type="caution">
    <text evidence="10">The sequence shown here is derived from an EMBL/GenBank/DDBJ whole genome shotgun (WGS) entry which is preliminary data.</text>
</comment>
<accession>A0ABV6C6M0</accession>
<evidence type="ECO:0000256" key="7">
    <source>
        <dbReference type="ARBA" id="ARBA00023033"/>
    </source>
</evidence>
<keyword evidence="5" id="KW-0274">FAD</keyword>
<evidence type="ECO:0000256" key="3">
    <source>
        <dbReference type="ARBA" id="ARBA00005349"/>
    </source>
</evidence>
<feature type="transmembrane region" description="Helical" evidence="8">
    <location>
        <begin position="6"/>
        <end position="24"/>
    </location>
</feature>
<dbReference type="SUPFAM" id="SSF51905">
    <property type="entry name" value="FAD/NAD(P)-binding domain"/>
    <property type="match status" value="1"/>
</dbReference>
<evidence type="ECO:0000313" key="11">
    <source>
        <dbReference type="Proteomes" id="UP001589758"/>
    </source>
</evidence>
<evidence type="ECO:0000256" key="4">
    <source>
        <dbReference type="ARBA" id="ARBA00022630"/>
    </source>
</evidence>
<organism evidence="10 11">
    <name type="scientific">Thorsellia kenyensis</name>
    <dbReference type="NCBI Taxonomy" id="1549888"/>
    <lineage>
        <taxon>Bacteria</taxon>
        <taxon>Pseudomonadati</taxon>
        <taxon>Pseudomonadota</taxon>
        <taxon>Gammaproteobacteria</taxon>
        <taxon>Enterobacterales</taxon>
        <taxon>Thorselliaceae</taxon>
        <taxon>Thorsellia</taxon>
    </lineage>
</organism>
<dbReference type="Proteomes" id="UP001589758">
    <property type="component" value="Unassembled WGS sequence"/>
</dbReference>
<dbReference type="Pfam" id="PF01494">
    <property type="entry name" value="FAD_binding_3"/>
    <property type="match status" value="1"/>
</dbReference>
<dbReference type="InterPro" id="IPR036188">
    <property type="entry name" value="FAD/NAD-bd_sf"/>
</dbReference>
<comment type="pathway">
    <text evidence="2">Cofactor biosynthesis; ubiquinone biosynthesis.</text>
</comment>
<evidence type="ECO:0000259" key="9">
    <source>
        <dbReference type="Pfam" id="PF01494"/>
    </source>
</evidence>
<keyword evidence="8" id="KW-0812">Transmembrane</keyword>
<keyword evidence="8" id="KW-0472">Membrane</keyword>
<dbReference type="PANTHER" id="PTHR43876:SF7">
    <property type="entry name" value="UBIQUINONE BIOSYNTHESIS MONOOXYGENASE COQ6, MITOCHONDRIAL"/>
    <property type="match status" value="1"/>
</dbReference>
<evidence type="ECO:0000256" key="8">
    <source>
        <dbReference type="SAM" id="Phobius"/>
    </source>
</evidence>
<dbReference type="InterPro" id="IPR002938">
    <property type="entry name" value="FAD-bd"/>
</dbReference>
<feature type="domain" description="FAD-binding" evidence="9">
    <location>
        <begin position="4"/>
        <end position="323"/>
    </location>
</feature>
<dbReference type="InterPro" id="IPR010971">
    <property type="entry name" value="UbiH/COQ6"/>
</dbReference>
<evidence type="ECO:0000256" key="5">
    <source>
        <dbReference type="ARBA" id="ARBA00022827"/>
    </source>
</evidence>
<reference evidence="10 11" key="1">
    <citation type="submission" date="2024-09" db="EMBL/GenBank/DDBJ databases">
        <authorList>
            <person name="Sun Q."/>
            <person name="Mori K."/>
        </authorList>
    </citation>
    <scope>NUCLEOTIDE SEQUENCE [LARGE SCALE GENOMIC DNA]</scope>
    <source>
        <strain evidence="10 11">CCM 8545</strain>
    </source>
</reference>
<dbReference type="PRINTS" id="PR00420">
    <property type="entry name" value="RNGMNOXGNASE"/>
</dbReference>
<evidence type="ECO:0000256" key="2">
    <source>
        <dbReference type="ARBA" id="ARBA00004749"/>
    </source>
</evidence>
<keyword evidence="6" id="KW-0560">Oxidoreductase</keyword>
<keyword evidence="7" id="KW-0503">Monooxygenase</keyword>
<keyword evidence="8" id="KW-1133">Transmembrane helix</keyword>
<dbReference type="EMBL" id="JBHLXE010000013">
    <property type="protein sequence ID" value="MFC0178619.1"/>
    <property type="molecule type" value="Genomic_DNA"/>
</dbReference>
<keyword evidence="4" id="KW-0285">Flavoprotein</keyword>
<dbReference type="PANTHER" id="PTHR43876">
    <property type="entry name" value="UBIQUINONE BIOSYNTHESIS MONOOXYGENASE COQ6, MITOCHONDRIAL"/>
    <property type="match status" value="1"/>
</dbReference>